<reference evidence="1 2" key="1">
    <citation type="journal article" date="2018" name="Front. Plant Sci.">
        <title>Red Clover (Trifolium pratense) and Zigzag Clover (T. medium) - A Picture of Genomic Similarities and Differences.</title>
        <authorList>
            <person name="Dluhosova J."/>
            <person name="Istvanek J."/>
            <person name="Nedelnik J."/>
            <person name="Repkova J."/>
        </authorList>
    </citation>
    <scope>NUCLEOTIDE SEQUENCE [LARGE SCALE GENOMIC DNA]</scope>
    <source>
        <strain evidence="2">cv. 10/8</strain>
        <tissue evidence="1">Leaf</tissue>
    </source>
</reference>
<sequence length="102" mass="11385">PEDALVGAWRKSAHNLWIKRLRRTSTLVELLQVLADFVGAINEDWLLQCKFPDGVVVETIASFASMPHTSSALALWLVKLDAIIAPYLDRVQTQKRQGNGKS</sequence>
<keyword evidence="1" id="KW-0238">DNA-binding</keyword>
<feature type="non-terminal residue" evidence="1">
    <location>
        <position position="1"/>
    </location>
</feature>
<dbReference type="AlphaFoldDB" id="A0A392N1E9"/>
<accession>A0A392N1E9</accession>
<keyword evidence="1" id="KW-0371">Homeobox</keyword>
<dbReference type="InterPro" id="IPR044977">
    <property type="entry name" value="RLT1-3"/>
</dbReference>
<dbReference type="PANTHER" id="PTHR36968:SF8">
    <property type="entry name" value="HOMEOBOX-DDT DOMAIN PROTEIN RLT3 ISOFORM X1"/>
    <property type="match status" value="1"/>
</dbReference>
<evidence type="ECO:0000313" key="1">
    <source>
        <dbReference type="EMBL" id="MCH93620.1"/>
    </source>
</evidence>
<dbReference type="GO" id="GO:0006357">
    <property type="term" value="P:regulation of transcription by RNA polymerase II"/>
    <property type="evidence" value="ECO:0007669"/>
    <property type="project" value="InterPro"/>
</dbReference>
<protein>
    <submittedName>
        <fullName evidence="1">Homeodomain-like transcriptional regulator-like</fullName>
    </submittedName>
</protein>
<name>A0A392N1E9_9FABA</name>
<dbReference type="PANTHER" id="PTHR36968">
    <property type="entry name" value="HOMEOBOX-DDT DOMAIN PROTEIN RLT2"/>
    <property type="match status" value="1"/>
</dbReference>
<dbReference type="Proteomes" id="UP000265520">
    <property type="component" value="Unassembled WGS sequence"/>
</dbReference>
<dbReference type="GO" id="GO:0003677">
    <property type="term" value="F:DNA binding"/>
    <property type="evidence" value="ECO:0007669"/>
    <property type="project" value="UniProtKB-KW"/>
</dbReference>
<proteinExistence type="predicted"/>
<comment type="caution">
    <text evidence="1">The sequence shown here is derived from an EMBL/GenBank/DDBJ whole genome shotgun (WGS) entry which is preliminary data.</text>
</comment>
<organism evidence="1 2">
    <name type="scientific">Trifolium medium</name>
    <dbReference type="NCBI Taxonomy" id="97028"/>
    <lineage>
        <taxon>Eukaryota</taxon>
        <taxon>Viridiplantae</taxon>
        <taxon>Streptophyta</taxon>
        <taxon>Embryophyta</taxon>
        <taxon>Tracheophyta</taxon>
        <taxon>Spermatophyta</taxon>
        <taxon>Magnoliopsida</taxon>
        <taxon>eudicotyledons</taxon>
        <taxon>Gunneridae</taxon>
        <taxon>Pentapetalae</taxon>
        <taxon>rosids</taxon>
        <taxon>fabids</taxon>
        <taxon>Fabales</taxon>
        <taxon>Fabaceae</taxon>
        <taxon>Papilionoideae</taxon>
        <taxon>50 kb inversion clade</taxon>
        <taxon>NPAAA clade</taxon>
        <taxon>Hologalegina</taxon>
        <taxon>IRL clade</taxon>
        <taxon>Trifolieae</taxon>
        <taxon>Trifolium</taxon>
    </lineage>
</organism>
<keyword evidence="2" id="KW-1185">Reference proteome</keyword>
<evidence type="ECO:0000313" key="2">
    <source>
        <dbReference type="Proteomes" id="UP000265520"/>
    </source>
</evidence>
<dbReference type="EMBL" id="LXQA010025387">
    <property type="protein sequence ID" value="MCH93620.1"/>
    <property type="molecule type" value="Genomic_DNA"/>
</dbReference>